<comment type="cofactor">
    <cofactor evidence="6">
        <name>Mg(2+)</name>
        <dbReference type="ChEBI" id="CHEBI:18420"/>
    </cofactor>
</comment>
<evidence type="ECO:0000256" key="3">
    <source>
        <dbReference type="ARBA" id="ARBA00022723"/>
    </source>
</evidence>
<dbReference type="PANTHER" id="PTHR20854:SF4">
    <property type="entry name" value="INOSITOL-1-MONOPHOSPHATASE-RELATED"/>
    <property type="match status" value="1"/>
</dbReference>
<dbReference type="EC" id="3.1.3.25" evidence="2"/>
<feature type="binding site" evidence="6">
    <location>
        <position position="111"/>
    </location>
    <ligand>
        <name>Mg(2+)</name>
        <dbReference type="ChEBI" id="CHEBI:18420"/>
        <label>1</label>
        <note>catalytic</note>
    </ligand>
</feature>
<reference evidence="7 8" key="1">
    <citation type="submission" date="2018-11" db="EMBL/GenBank/DDBJ databases">
        <title>Complete genome sequence of Nocardioides baekrokdamisoli strain KCTC 39748.</title>
        <authorList>
            <person name="Kang S.W."/>
            <person name="Lee K.C."/>
            <person name="Kim K.K."/>
            <person name="Kim J.S."/>
            <person name="Kim D.S."/>
            <person name="Ko S.H."/>
            <person name="Yang S.H."/>
            <person name="Shin Y.K."/>
            <person name="Lee J.S."/>
        </authorList>
    </citation>
    <scope>NUCLEOTIDE SEQUENCE [LARGE SCALE GENOMIC DNA]</scope>
    <source>
        <strain evidence="7 8">KCTC 39748</strain>
    </source>
</reference>
<keyword evidence="4" id="KW-0378">Hydrolase</keyword>
<evidence type="ECO:0000313" key="7">
    <source>
        <dbReference type="EMBL" id="BBH15962.1"/>
    </source>
</evidence>
<evidence type="ECO:0000256" key="2">
    <source>
        <dbReference type="ARBA" id="ARBA00013106"/>
    </source>
</evidence>
<evidence type="ECO:0000256" key="6">
    <source>
        <dbReference type="PIRSR" id="PIRSR600760-2"/>
    </source>
</evidence>
<keyword evidence="8" id="KW-1185">Reference proteome</keyword>
<feature type="binding site" evidence="6">
    <location>
        <position position="110"/>
    </location>
    <ligand>
        <name>Mg(2+)</name>
        <dbReference type="ChEBI" id="CHEBI:18420"/>
        <label>1</label>
        <note>catalytic</note>
    </ligand>
</feature>
<proteinExistence type="predicted"/>
<evidence type="ECO:0000313" key="8">
    <source>
        <dbReference type="Proteomes" id="UP000271573"/>
    </source>
</evidence>
<dbReference type="Gene3D" id="3.30.540.10">
    <property type="entry name" value="Fructose-1,6-Bisphosphatase, subunit A, domain 1"/>
    <property type="match status" value="1"/>
</dbReference>
<dbReference type="Proteomes" id="UP000271573">
    <property type="component" value="Chromosome"/>
</dbReference>
<dbReference type="InterPro" id="IPR000760">
    <property type="entry name" value="Inositol_monophosphatase-like"/>
</dbReference>
<dbReference type="PROSITE" id="PS00629">
    <property type="entry name" value="IMP_1"/>
    <property type="match status" value="1"/>
</dbReference>
<dbReference type="AlphaFoldDB" id="A0A3G9IC96"/>
<evidence type="ECO:0000256" key="1">
    <source>
        <dbReference type="ARBA" id="ARBA00001033"/>
    </source>
</evidence>
<dbReference type="GO" id="GO:0006020">
    <property type="term" value="P:inositol metabolic process"/>
    <property type="evidence" value="ECO:0007669"/>
    <property type="project" value="TreeGrafter"/>
</dbReference>
<evidence type="ECO:0000256" key="4">
    <source>
        <dbReference type="ARBA" id="ARBA00022801"/>
    </source>
</evidence>
<name>A0A3G9IC96_9ACTN</name>
<dbReference type="Gene3D" id="3.40.190.80">
    <property type="match status" value="1"/>
</dbReference>
<dbReference type="GO" id="GO:0008934">
    <property type="term" value="F:inositol monophosphate 1-phosphatase activity"/>
    <property type="evidence" value="ECO:0007669"/>
    <property type="project" value="TreeGrafter"/>
</dbReference>
<dbReference type="PANTHER" id="PTHR20854">
    <property type="entry name" value="INOSITOL MONOPHOSPHATASE"/>
    <property type="match status" value="1"/>
</dbReference>
<feature type="binding site" evidence="6">
    <location>
        <position position="92"/>
    </location>
    <ligand>
        <name>Mg(2+)</name>
        <dbReference type="ChEBI" id="CHEBI:18420"/>
        <label>1</label>
        <note>catalytic</note>
    </ligand>
</feature>
<dbReference type="GO" id="GO:0007165">
    <property type="term" value="P:signal transduction"/>
    <property type="evidence" value="ECO:0007669"/>
    <property type="project" value="TreeGrafter"/>
</dbReference>
<sequence>MGPVFARLLRHGHRPASLVRHGARAMNEELLALAQRAARATADLVRPQIGSARVAATKSSAVDVVTQVDRDSEALIRSIITAARPHDAIVGEEEDDRPGSSGVRWIVDPIDGTVNFLYNLPEFAVSIAVEVAGVTVAGVVINIPQQIEYAAVRTADGVRSTRNGQPISVRAYAPLAERLIATGFSYDSGLRALQGAAAAKLLPSVRDLRRHGAAALELCHVAEGCVDGYLEEGTNVWDYAAGALIAEGAGATVEVLTGSGGRTLVVAGPADGFDELLTAAQACSYVADPV</sequence>
<dbReference type="SUPFAM" id="SSF56655">
    <property type="entry name" value="Carbohydrate phosphatase"/>
    <property type="match status" value="1"/>
</dbReference>
<dbReference type="Pfam" id="PF00459">
    <property type="entry name" value="Inositol_P"/>
    <property type="match status" value="1"/>
</dbReference>
<dbReference type="GO" id="GO:0046854">
    <property type="term" value="P:phosphatidylinositol phosphate biosynthetic process"/>
    <property type="evidence" value="ECO:0007669"/>
    <property type="project" value="InterPro"/>
</dbReference>
<protein>
    <recommendedName>
        <fullName evidence="2">inositol-phosphate phosphatase</fullName>
        <ecNumber evidence="2">3.1.3.25</ecNumber>
    </recommendedName>
</protein>
<dbReference type="InterPro" id="IPR020583">
    <property type="entry name" value="Inositol_monoP_metal-BS"/>
</dbReference>
<dbReference type="PRINTS" id="PR00377">
    <property type="entry name" value="IMPHPHTASES"/>
</dbReference>
<dbReference type="KEGG" id="nbe:Back2_02490"/>
<dbReference type="EMBL" id="AP019307">
    <property type="protein sequence ID" value="BBH15962.1"/>
    <property type="molecule type" value="Genomic_DNA"/>
</dbReference>
<evidence type="ECO:0000256" key="5">
    <source>
        <dbReference type="ARBA" id="ARBA00022842"/>
    </source>
</evidence>
<comment type="catalytic activity">
    <reaction evidence="1">
        <text>a myo-inositol phosphate + H2O = myo-inositol + phosphate</text>
        <dbReference type="Rhea" id="RHEA:24056"/>
        <dbReference type="ChEBI" id="CHEBI:15377"/>
        <dbReference type="ChEBI" id="CHEBI:17268"/>
        <dbReference type="ChEBI" id="CHEBI:43474"/>
        <dbReference type="ChEBI" id="CHEBI:84139"/>
        <dbReference type="EC" id="3.1.3.25"/>
    </reaction>
</comment>
<feature type="binding site" evidence="6">
    <location>
        <position position="108"/>
    </location>
    <ligand>
        <name>Mg(2+)</name>
        <dbReference type="ChEBI" id="CHEBI:18420"/>
        <label>1</label>
        <note>catalytic</note>
    </ligand>
</feature>
<dbReference type="PROSITE" id="PS00630">
    <property type="entry name" value="IMP_2"/>
    <property type="match status" value="1"/>
</dbReference>
<dbReference type="InterPro" id="IPR020550">
    <property type="entry name" value="Inositol_monophosphatase_CS"/>
</dbReference>
<dbReference type="GO" id="GO:0046872">
    <property type="term" value="F:metal ion binding"/>
    <property type="evidence" value="ECO:0007669"/>
    <property type="project" value="UniProtKB-KW"/>
</dbReference>
<gene>
    <name evidence="7" type="ORF">Back2_02490</name>
</gene>
<keyword evidence="3 6" id="KW-0479">Metal-binding</keyword>
<feature type="binding site" evidence="6">
    <location>
        <position position="238"/>
    </location>
    <ligand>
        <name>Mg(2+)</name>
        <dbReference type="ChEBI" id="CHEBI:18420"/>
        <label>1</label>
        <note>catalytic</note>
    </ligand>
</feature>
<accession>A0A3G9IC96</accession>
<organism evidence="7 8">
    <name type="scientific">Nocardioides baekrokdamisoli</name>
    <dbReference type="NCBI Taxonomy" id="1804624"/>
    <lineage>
        <taxon>Bacteria</taxon>
        <taxon>Bacillati</taxon>
        <taxon>Actinomycetota</taxon>
        <taxon>Actinomycetes</taxon>
        <taxon>Propionibacteriales</taxon>
        <taxon>Nocardioidaceae</taxon>
        <taxon>Nocardioides</taxon>
    </lineage>
</organism>
<keyword evidence="5 6" id="KW-0460">Magnesium</keyword>